<dbReference type="Proteomes" id="UP000318138">
    <property type="component" value="Chromosome"/>
</dbReference>
<proteinExistence type="predicted"/>
<organism evidence="1 2">
    <name type="scientific">Paenalkalicoccus suaedae</name>
    <dbReference type="NCBI Taxonomy" id="2592382"/>
    <lineage>
        <taxon>Bacteria</taxon>
        <taxon>Bacillati</taxon>
        <taxon>Bacillota</taxon>
        <taxon>Bacilli</taxon>
        <taxon>Bacillales</taxon>
        <taxon>Bacillaceae</taxon>
        <taxon>Paenalkalicoccus</taxon>
    </lineage>
</organism>
<sequence>MVKTEQGYLLWETLIALFITALVSLICIASTQALTTSVQKNHTETLLTSDLLYYQYLAKSVNQSHRFIFQPVGGYDVYRLNTRVHSRRLGEKTRFQPGSLGITELQFTNQGTITRPGSIRVTDVDQVRILMFQLGSGRFYFAPL</sequence>
<keyword evidence="2" id="KW-1185">Reference proteome</keyword>
<dbReference type="AlphaFoldDB" id="A0A859FDG7"/>
<dbReference type="InterPro" id="IPR016785">
    <property type="entry name" value="ComGD"/>
</dbReference>
<name>A0A859FDG7_9BACI</name>
<evidence type="ECO:0008006" key="3">
    <source>
        <dbReference type="Google" id="ProtNLM"/>
    </source>
</evidence>
<dbReference type="KEGG" id="psua:FLK61_29855"/>
<dbReference type="EMBL" id="CP041372">
    <property type="protein sequence ID" value="QKS70930.1"/>
    <property type="molecule type" value="Genomic_DNA"/>
</dbReference>
<gene>
    <name evidence="1" type="ORF">FLK61_29855</name>
</gene>
<dbReference type="PIRSF" id="PIRSF021292">
    <property type="entry name" value="Competence_ComGD"/>
    <property type="match status" value="1"/>
</dbReference>
<reference evidence="2" key="1">
    <citation type="submission" date="2019-07" db="EMBL/GenBank/DDBJ databases">
        <title>Bacillus alkalisoli sp. nov. isolated from saline soil.</title>
        <authorList>
            <person name="Sun J.-Q."/>
            <person name="Xu L."/>
        </authorList>
    </citation>
    <scope>NUCLEOTIDE SEQUENCE [LARGE SCALE GENOMIC DNA]</scope>
    <source>
        <strain evidence="2">M4U3P1</strain>
    </source>
</reference>
<dbReference type="RefSeq" id="WP_176008967.1">
    <property type="nucleotide sequence ID" value="NZ_CP041372.2"/>
</dbReference>
<accession>A0A859FDG7</accession>
<evidence type="ECO:0000313" key="2">
    <source>
        <dbReference type="Proteomes" id="UP000318138"/>
    </source>
</evidence>
<protein>
    <recommendedName>
        <fullName evidence="3">Competence protein ComGD</fullName>
    </recommendedName>
</protein>
<dbReference type="GO" id="GO:0030420">
    <property type="term" value="P:establishment of competence for transformation"/>
    <property type="evidence" value="ECO:0007669"/>
    <property type="project" value="InterPro"/>
</dbReference>
<evidence type="ECO:0000313" key="1">
    <source>
        <dbReference type="EMBL" id="QKS70930.1"/>
    </source>
</evidence>